<dbReference type="EMBL" id="BAAFGZ010000226">
    <property type="protein sequence ID" value="GAB0136844.1"/>
    <property type="molecule type" value="Genomic_DNA"/>
</dbReference>
<keyword evidence="2" id="KW-0472">Membrane</keyword>
<dbReference type="InterPro" id="IPR036869">
    <property type="entry name" value="J_dom_sf"/>
</dbReference>
<keyword evidence="2" id="KW-0812">Transmembrane</keyword>
<name>A0ABQ0CTR6_9HYPO</name>
<organism evidence="4 5">
    <name type="scientific">Epichloe bromicola</name>
    <dbReference type="NCBI Taxonomy" id="79588"/>
    <lineage>
        <taxon>Eukaryota</taxon>
        <taxon>Fungi</taxon>
        <taxon>Dikarya</taxon>
        <taxon>Ascomycota</taxon>
        <taxon>Pezizomycotina</taxon>
        <taxon>Sordariomycetes</taxon>
        <taxon>Hypocreomycetidae</taxon>
        <taxon>Hypocreales</taxon>
        <taxon>Clavicipitaceae</taxon>
        <taxon>Epichloe</taxon>
    </lineage>
</organism>
<dbReference type="InterPro" id="IPR001623">
    <property type="entry name" value="DnaJ_domain"/>
</dbReference>
<protein>
    <recommendedName>
        <fullName evidence="3">J domain-containing protein</fullName>
    </recommendedName>
</protein>
<evidence type="ECO:0000313" key="5">
    <source>
        <dbReference type="Proteomes" id="UP001562357"/>
    </source>
</evidence>
<gene>
    <name evidence="4" type="primary">g5132</name>
    <name evidence="4" type="ORF">EsDP_00005132</name>
</gene>
<dbReference type="PROSITE" id="PS50076">
    <property type="entry name" value="DNAJ_2"/>
    <property type="match status" value="1"/>
</dbReference>
<dbReference type="Proteomes" id="UP001562357">
    <property type="component" value="Unassembled WGS sequence"/>
</dbReference>
<feature type="compositionally biased region" description="Basic and acidic residues" evidence="1">
    <location>
        <begin position="1"/>
        <end position="12"/>
    </location>
</feature>
<dbReference type="Gene3D" id="1.10.287.110">
    <property type="entry name" value="DnaJ domain"/>
    <property type="match status" value="1"/>
</dbReference>
<evidence type="ECO:0000313" key="4">
    <source>
        <dbReference type="EMBL" id="GAB0136844.1"/>
    </source>
</evidence>
<feature type="region of interest" description="Disordered" evidence="1">
    <location>
        <begin position="1"/>
        <end position="27"/>
    </location>
</feature>
<dbReference type="InterPro" id="IPR050817">
    <property type="entry name" value="DjlA_DnaK_co-chaperone"/>
</dbReference>
<comment type="caution">
    <text evidence="4">The sequence shown here is derived from an EMBL/GenBank/DDBJ whole genome shotgun (WGS) entry which is preliminary data.</text>
</comment>
<reference evidence="5" key="1">
    <citation type="submission" date="2024-06" db="EMBL/GenBank/DDBJ databases">
        <title>Draft Genome Sequences of Epichloe bromicola Strains Isolated from Elymus ciliaris.</title>
        <authorList>
            <consortium name="Epichloe bromicola genome sequencing consortium"/>
            <person name="Miura A."/>
            <person name="Imano S."/>
            <person name="Ashida A."/>
            <person name="Sato I."/>
            <person name="Chiba S."/>
            <person name="Tanaka A."/>
            <person name="Camagna M."/>
            <person name="Takemoto D."/>
        </authorList>
    </citation>
    <scope>NUCLEOTIDE SEQUENCE [LARGE SCALE GENOMIC DNA]</scope>
    <source>
        <strain evidence="5">DP</strain>
    </source>
</reference>
<dbReference type="PANTHER" id="PTHR24074">
    <property type="entry name" value="CO-CHAPERONE PROTEIN DJLA"/>
    <property type="match status" value="1"/>
</dbReference>
<dbReference type="Pfam" id="PF00226">
    <property type="entry name" value="DnaJ"/>
    <property type="match status" value="1"/>
</dbReference>
<dbReference type="CDD" id="cd06257">
    <property type="entry name" value="DnaJ"/>
    <property type="match status" value="1"/>
</dbReference>
<sequence>MSQRRNSSEPSKRAASPSWPKSPEPTPYEILGIERGAEYNKANFNRLVKLYHPDLSGSRHVTGPGHLSQAVRLDRYRLVIAAHNLLSDPHKRRLYDESHNPGWMYPSPFTSDARTRTNRYTWSRSERILRRDGPISPLRQRPLYTSNAAFAMLLVALSILAAVLQMKRVVSKTRRDSRRLQMFVSEALQEEIQAWASVLQGQSRDDRVLAFLARRHGVPQQLLNWATAHGGKIGNGDKKN</sequence>
<evidence type="ECO:0000256" key="1">
    <source>
        <dbReference type="SAM" id="MobiDB-lite"/>
    </source>
</evidence>
<evidence type="ECO:0000259" key="3">
    <source>
        <dbReference type="PROSITE" id="PS50076"/>
    </source>
</evidence>
<dbReference type="SMART" id="SM00271">
    <property type="entry name" value="DnaJ"/>
    <property type="match status" value="1"/>
</dbReference>
<keyword evidence="5" id="KW-1185">Reference proteome</keyword>
<accession>A0ABQ0CTR6</accession>
<evidence type="ECO:0000256" key="2">
    <source>
        <dbReference type="SAM" id="Phobius"/>
    </source>
</evidence>
<proteinExistence type="predicted"/>
<feature type="domain" description="J" evidence="3">
    <location>
        <begin position="26"/>
        <end position="99"/>
    </location>
</feature>
<feature type="transmembrane region" description="Helical" evidence="2">
    <location>
        <begin position="143"/>
        <end position="164"/>
    </location>
</feature>
<keyword evidence="2" id="KW-1133">Transmembrane helix</keyword>
<dbReference type="SUPFAM" id="SSF46565">
    <property type="entry name" value="Chaperone J-domain"/>
    <property type="match status" value="1"/>
</dbReference>